<evidence type="ECO:0000256" key="4">
    <source>
        <dbReference type="ARBA" id="ARBA00023026"/>
    </source>
</evidence>
<dbReference type="GO" id="GO:0005102">
    <property type="term" value="F:signaling receptor binding"/>
    <property type="evidence" value="ECO:0007669"/>
    <property type="project" value="InterPro"/>
</dbReference>
<dbReference type="InterPro" id="IPR001178">
    <property type="entry name" value="Pest_cryst_dom_II"/>
</dbReference>
<dbReference type="OrthoDB" id="930768at2"/>
<dbReference type="GO" id="GO:0001907">
    <property type="term" value="P:symbiont-mediated killing of host cell"/>
    <property type="evidence" value="ECO:0007669"/>
    <property type="project" value="InterPro"/>
</dbReference>
<keyword evidence="9" id="KW-1185">Reference proteome</keyword>
<dbReference type="Proteomes" id="UP000190890">
    <property type="component" value="Unassembled WGS sequence"/>
</dbReference>
<dbReference type="RefSeq" id="WP_077845932.1">
    <property type="nucleotide sequence ID" value="NZ_LZZM01000034.1"/>
</dbReference>
<dbReference type="GO" id="GO:0090729">
    <property type="term" value="F:toxin activity"/>
    <property type="evidence" value="ECO:0007669"/>
    <property type="project" value="UniProtKB-KW"/>
</dbReference>
<feature type="domain" description="Pesticidal crystal protein" evidence="5">
    <location>
        <begin position="279"/>
        <end position="481"/>
    </location>
</feature>
<protein>
    <submittedName>
        <fullName evidence="8">Pesticidal crystal protein cry19Ba</fullName>
    </submittedName>
</protein>
<dbReference type="PANTHER" id="PTHR37003">
    <property type="entry name" value="ENDOTOXIN_N DOMAIN-CONTAINING PROTEIN-RELATED"/>
    <property type="match status" value="1"/>
</dbReference>
<dbReference type="Gene3D" id="2.60.120.260">
    <property type="entry name" value="Galactose-binding domain-like"/>
    <property type="match status" value="1"/>
</dbReference>
<evidence type="ECO:0000259" key="6">
    <source>
        <dbReference type="Pfam" id="PF03944"/>
    </source>
</evidence>
<name>A0A1S8TW68_9CLOT</name>
<dbReference type="InterPro" id="IPR005639">
    <property type="entry name" value="Pest_crys_dom_I"/>
</dbReference>
<dbReference type="InterPro" id="IPR036399">
    <property type="entry name" value="Pest_cryst_cen_dom_sf"/>
</dbReference>
<feature type="domain" description="Pesticidal crystal protein" evidence="7">
    <location>
        <begin position="58"/>
        <end position="271"/>
    </location>
</feature>
<comment type="similarity">
    <text evidence="1">Belongs to the delta endotoxin family.</text>
</comment>
<evidence type="ECO:0000256" key="2">
    <source>
        <dbReference type="ARBA" id="ARBA00022656"/>
    </source>
</evidence>
<feature type="domain" description="Pesticidal crystal protein" evidence="6">
    <location>
        <begin position="491"/>
        <end position="622"/>
    </location>
</feature>
<accession>A0A1S8TW68</accession>
<sequence length="622" mass="71723">MNTDHDDDILNNSSSTINMANKNLLAQKPQDYIQNFSTQGDISSIIGLVSSVVSSLGIPIVGEVFNILDISLNLFWPQKEEDKNVTWEQMIKYTSDLIDERLTEEILFKATAELTGLKEALSSYQRALDSFSRDRNQYGSNDKRVRASAETIRSYIHILHLTFGKDIIANFTINNYEIVLLPAYASAATLHLMLLRDVSIYGEELNFELEDINFYYEEQSQFTKKYVKHCIEYYNKGLNTQKDRGWTHYNRYRRDMTLSVLDVIALFSNYDARIYPIATKTEITREIYSDVINDHIYGIIYSDFQKNEDSFTRLPHRFTWLSKLNFVTSNDFKPWMFLSGNQNFYSYTPKSSINTVMGPFYGEGTDYPNSTSSDISIADDSHIYKLWSKNYEWIYPWYDPVNITKISFSITDNKTSKDLIYGAERSNAPTVREDFEFPNKEGSGSSTFDNYSHVLSYMITHSGFGRKRHGYSLAFTHSSVDPYNTIYPDKITQIPSVKSYSTSKVVKGPGHTGGDVVLLNSGGSLSLKFHSTEDRKRYRIRLRYASDQDILIGIGRTMMILSYFDIKKTGIDISNHPEKYELYKYVDTSYITGDMDTELVLHYPKQIPGNVFIDKIEFIPFD</sequence>
<dbReference type="Gene3D" id="2.100.10.10">
    <property type="entry name" value="Pesticidal crystal protein, central domain"/>
    <property type="match status" value="1"/>
</dbReference>
<dbReference type="Pfam" id="PF00555">
    <property type="entry name" value="Endotoxin_M"/>
    <property type="match status" value="1"/>
</dbReference>
<dbReference type="InterPro" id="IPR036716">
    <property type="entry name" value="Pest_crys_N_sf"/>
</dbReference>
<evidence type="ECO:0000256" key="3">
    <source>
        <dbReference type="ARBA" id="ARBA00022969"/>
    </source>
</evidence>
<dbReference type="InterPro" id="IPR008979">
    <property type="entry name" value="Galactose-bd-like_sf"/>
</dbReference>
<evidence type="ECO:0000313" key="9">
    <source>
        <dbReference type="Proteomes" id="UP000190890"/>
    </source>
</evidence>
<comment type="caution">
    <text evidence="8">The sequence shown here is derived from an EMBL/GenBank/DDBJ whole genome shotgun (WGS) entry which is preliminary data.</text>
</comment>
<evidence type="ECO:0000313" key="8">
    <source>
        <dbReference type="EMBL" id="OOM82007.1"/>
    </source>
</evidence>
<organism evidence="8 9">
    <name type="scientific">Clostridium puniceum</name>
    <dbReference type="NCBI Taxonomy" id="29367"/>
    <lineage>
        <taxon>Bacteria</taxon>
        <taxon>Bacillati</taxon>
        <taxon>Bacillota</taxon>
        <taxon>Clostridia</taxon>
        <taxon>Eubacteriales</taxon>
        <taxon>Clostridiaceae</taxon>
        <taxon>Clostridium</taxon>
    </lineage>
</organism>
<evidence type="ECO:0000259" key="7">
    <source>
        <dbReference type="Pfam" id="PF03945"/>
    </source>
</evidence>
<dbReference type="InterPro" id="IPR005638">
    <property type="entry name" value="Pest_crys_dom-III"/>
</dbReference>
<dbReference type="GO" id="GO:0030435">
    <property type="term" value="P:sporulation resulting in formation of a cellular spore"/>
    <property type="evidence" value="ECO:0007669"/>
    <property type="project" value="UniProtKB-KW"/>
</dbReference>
<keyword evidence="3" id="KW-0749">Sporulation</keyword>
<dbReference type="SUPFAM" id="SSF49785">
    <property type="entry name" value="Galactose-binding domain-like"/>
    <property type="match status" value="1"/>
</dbReference>
<dbReference type="EMBL" id="LZZM01000034">
    <property type="protein sequence ID" value="OOM82007.1"/>
    <property type="molecule type" value="Genomic_DNA"/>
</dbReference>
<dbReference type="SUPFAM" id="SSF56849">
    <property type="entry name" value="delta-Endotoxin (insectocide), N-terminal domain"/>
    <property type="match status" value="1"/>
</dbReference>
<dbReference type="PANTHER" id="PTHR37003:SF2">
    <property type="entry name" value="PESTICIDAL CRYSTAL PROTEIN N-TERMINAL DOMAIN-CONTAINING PROTEIN"/>
    <property type="match status" value="1"/>
</dbReference>
<dbReference type="Pfam" id="PF03944">
    <property type="entry name" value="Endotoxin_C"/>
    <property type="match status" value="1"/>
</dbReference>
<dbReference type="AlphaFoldDB" id="A0A1S8TW68"/>
<dbReference type="Pfam" id="PF03945">
    <property type="entry name" value="Endotoxin_N"/>
    <property type="match status" value="1"/>
</dbReference>
<gene>
    <name evidence="8" type="ORF">CLPUN_06250</name>
</gene>
<dbReference type="SUPFAM" id="SSF51096">
    <property type="entry name" value="delta-Endotoxin (insectocide), middle domain"/>
    <property type="match status" value="1"/>
</dbReference>
<keyword evidence="2" id="KW-0800">Toxin</keyword>
<reference evidence="8 9" key="1">
    <citation type="submission" date="2016-05" db="EMBL/GenBank/DDBJ databases">
        <title>Microbial solvent formation.</title>
        <authorList>
            <person name="Poehlein A."/>
            <person name="Montoya Solano J.D."/>
            <person name="Flitsch S."/>
            <person name="Krabben P."/>
            <person name="Duerre P."/>
            <person name="Daniel R."/>
        </authorList>
    </citation>
    <scope>NUCLEOTIDE SEQUENCE [LARGE SCALE GENOMIC DNA]</scope>
    <source>
        <strain evidence="8 9">DSM 2619</strain>
    </source>
</reference>
<evidence type="ECO:0000256" key="1">
    <source>
        <dbReference type="ARBA" id="ARBA00007819"/>
    </source>
</evidence>
<keyword evidence="4" id="KW-0843">Virulence</keyword>
<dbReference type="Gene3D" id="1.20.190.10">
    <property type="entry name" value="Pesticidal crystal protein, N-terminal domain"/>
    <property type="match status" value="1"/>
</dbReference>
<evidence type="ECO:0000259" key="5">
    <source>
        <dbReference type="Pfam" id="PF00555"/>
    </source>
</evidence>
<proteinExistence type="inferred from homology"/>
<dbReference type="InterPro" id="IPR038979">
    <property type="entry name" value="Pest_crys"/>
</dbReference>
<dbReference type="CDD" id="cd04085">
    <property type="entry name" value="delta_endotoxin_C"/>
    <property type="match status" value="1"/>
</dbReference>